<name>A0A0F9T3A2_9ZZZZ</name>
<accession>A0A0F9T3A2</accession>
<comment type="caution">
    <text evidence="1">The sequence shown here is derived from an EMBL/GenBank/DDBJ whole genome shotgun (WGS) entry which is preliminary data.</text>
</comment>
<gene>
    <name evidence="1" type="ORF">LCGC14_0442620</name>
</gene>
<reference evidence="1" key="1">
    <citation type="journal article" date="2015" name="Nature">
        <title>Complex archaea that bridge the gap between prokaryotes and eukaryotes.</title>
        <authorList>
            <person name="Spang A."/>
            <person name="Saw J.H."/>
            <person name="Jorgensen S.L."/>
            <person name="Zaremba-Niedzwiedzka K."/>
            <person name="Martijn J."/>
            <person name="Lind A.E."/>
            <person name="van Eijk R."/>
            <person name="Schleper C."/>
            <person name="Guy L."/>
            <person name="Ettema T.J."/>
        </authorList>
    </citation>
    <scope>NUCLEOTIDE SEQUENCE</scope>
</reference>
<proteinExistence type="predicted"/>
<dbReference type="EMBL" id="LAZR01000429">
    <property type="protein sequence ID" value="KKN69267.1"/>
    <property type="molecule type" value="Genomic_DNA"/>
</dbReference>
<dbReference type="AlphaFoldDB" id="A0A0F9T3A2"/>
<organism evidence="1">
    <name type="scientific">marine sediment metagenome</name>
    <dbReference type="NCBI Taxonomy" id="412755"/>
    <lineage>
        <taxon>unclassified sequences</taxon>
        <taxon>metagenomes</taxon>
        <taxon>ecological metagenomes</taxon>
    </lineage>
</organism>
<sequence>MTKYEDVTIAVKGDSFMGVRNGMLFSANFSLFLISQARDKGCSFEDLADGYGVGMGTLQPNGESDWSGIRDSSEEAVEKMLERSLNHLFS</sequence>
<evidence type="ECO:0000313" key="1">
    <source>
        <dbReference type="EMBL" id="KKN69267.1"/>
    </source>
</evidence>
<protein>
    <submittedName>
        <fullName evidence="1">Uncharacterized protein</fullName>
    </submittedName>
</protein>